<protein>
    <recommendedName>
        <fullName evidence="1">Retrovirus-related Pol polyprotein from transposon TNT 1-94-like beta-barrel domain-containing protein</fullName>
    </recommendedName>
</protein>
<gene>
    <name evidence="2" type="ORF">Acr_28g0015390</name>
</gene>
<dbReference type="AlphaFoldDB" id="A0A7J0HDP5"/>
<organism evidence="2 3">
    <name type="scientific">Actinidia rufa</name>
    <dbReference type="NCBI Taxonomy" id="165716"/>
    <lineage>
        <taxon>Eukaryota</taxon>
        <taxon>Viridiplantae</taxon>
        <taxon>Streptophyta</taxon>
        <taxon>Embryophyta</taxon>
        <taxon>Tracheophyta</taxon>
        <taxon>Spermatophyta</taxon>
        <taxon>Magnoliopsida</taxon>
        <taxon>eudicotyledons</taxon>
        <taxon>Gunneridae</taxon>
        <taxon>Pentapetalae</taxon>
        <taxon>asterids</taxon>
        <taxon>Ericales</taxon>
        <taxon>Actinidiaceae</taxon>
        <taxon>Actinidia</taxon>
    </lineage>
</organism>
<dbReference type="EMBL" id="BJWL01000028">
    <property type="protein sequence ID" value="GFZ20834.1"/>
    <property type="molecule type" value="Genomic_DNA"/>
</dbReference>
<dbReference type="OrthoDB" id="418757at2759"/>
<sequence length="278" mass="31068">MNRKTIGLIRQCIGCEVFHHVAQETSAYELWIKLEEMYQAKTSRNKALLMRRLVNLKLQRETIVAEHTSEFQNLEGHIKRNCPKYKAQNQSLDTAATTVMAVDKDEFDVLLAASEDGKSDWVLDSGSAYHLCRDREVFATYIPCEGRIWMANNTSSKVINRGSVRFRMADKRSVTLTEGELLSDMGPVVLARRMDKGSNRCTEVCKSSTGVFGGSVIVPRGYGADVHREAQRKETKSILRSCTTKDAATPKRVSFALDLISGGVLSNCAHKGGEMELR</sequence>
<dbReference type="InterPro" id="IPR054722">
    <property type="entry name" value="PolX-like_BBD"/>
</dbReference>
<comment type="caution">
    <text evidence="2">The sequence shown here is derived from an EMBL/GenBank/DDBJ whole genome shotgun (WGS) entry which is preliminary data.</text>
</comment>
<evidence type="ECO:0000313" key="2">
    <source>
        <dbReference type="EMBL" id="GFZ20834.1"/>
    </source>
</evidence>
<reference evidence="2 3" key="1">
    <citation type="submission" date="2019-07" db="EMBL/GenBank/DDBJ databases">
        <title>De Novo Assembly of kiwifruit Actinidia rufa.</title>
        <authorList>
            <person name="Sugita-Konishi S."/>
            <person name="Sato K."/>
            <person name="Mori E."/>
            <person name="Abe Y."/>
            <person name="Kisaki G."/>
            <person name="Hamano K."/>
            <person name="Suezawa K."/>
            <person name="Otani M."/>
            <person name="Fukuda T."/>
            <person name="Manabe T."/>
            <person name="Gomi K."/>
            <person name="Tabuchi M."/>
            <person name="Akimitsu K."/>
            <person name="Kataoka I."/>
        </authorList>
    </citation>
    <scope>NUCLEOTIDE SEQUENCE [LARGE SCALE GENOMIC DNA]</scope>
    <source>
        <strain evidence="3">cv. Fuchu</strain>
    </source>
</reference>
<evidence type="ECO:0000313" key="3">
    <source>
        <dbReference type="Proteomes" id="UP000585474"/>
    </source>
</evidence>
<dbReference type="Pfam" id="PF14223">
    <property type="entry name" value="Retrotran_gag_2"/>
    <property type="match status" value="1"/>
</dbReference>
<evidence type="ECO:0000259" key="1">
    <source>
        <dbReference type="Pfam" id="PF22936"/>
    </source>
</evidence>
<feature type="domain" description="Retrovirus-related Pol polyprotein from transposon TNT 1-94-like beta-barrel" evidence="1">
    <location>
        <begin position="121"/>
        <end position="177"/>
    </location>
</feature>
<proteinExistence type="predicted"/>
<dbReference type="Pfam" id="PF22936">
    <property type="entry name" value="Pol_BBD"/>
    <property type="match status" value="1"/>
</dbReference>
<dbReference type="Proteomes" id="UP000585474">
    <property type="component" value="Unassembled WGS sequence"/>
</dbReference>
<accession>A0A7J0HDP5</accession>
<name>A0A7J0HDP5_9ERIC</name>
<keyword evidence="3" id="KW-1185">Reference proteome</keyword>